<evidence type="ECO:0000313" key="1">
    <source>
        <dbReference type="EMBL" id="WZJ22795.1"/>
    </source>
</evidence>
<gene>
    <name evidence="1" type="ORF">AADV58_06545</name>
</gene>
<name>A0ABZ2XJJ6_9RHOO</name>
<accession>A0ABZ2XJJ6</accession>
<sequence length="116" mass="12270">MEREVLLLLPPPAGLDADSPLSRRLFERWWQGAAAVALGAAEGWPVPVERRFAGAGVPLALHFWLWRRRASRVIVAGVGAAGLVAELRRLGWAAELLGGASCDTGAADAPGLLRPA</sequence>
<evidence type="ECO:0000313" key="2">
    <source>
        <dbReference type="Proteomes" id="UP001479520"/>
    </source>
</evidence>
<reference evidence="1 2" key="1">
    <citation type="submission" date="2024-04" db="EMBL/GenBank/DDBJ databases">
        <title>Dissimilatory iodate-reducing microorganisms contribute to the enrichment of iodine in groundwater.</title>
        <authorList>
            <person name="Jiang Z."/>
        </authorList>
    </citation>
    <scope>NUCLEOTIDE SEQUENCE [LARGE SCALE GENOMIC DNA]</scope>
    <source>
        <strain evidence="1 2">NCP973</strain>
    </source>
</reference>
<protein>
    <submittedName>
        <fullName evidence="1">Uncharacterized protein</fullName>
    </submittedName>
</protein>
<dbReference type="RefSeq" id="WP_341744368.1">
    <property type="nucleotide sequence ID" value="NZ_CP151406.1"/>
</dbReference>
<proteinExistence type="predicted"/>
<dbReference type="Proteomes" id="UP001479520">
    <property type="component" value="Chromosome"/>
</dbReference>
<organism evidence="1 2">
    <name type="scientific">Azonexus hydrophilus</name>
    <dbReference type="NCBI Taxonomy" id="418702"/>
    <lineage>
        <taxon>Bacteria</taxon>
        <taxon>Pseudomonadati</taxon>
        <taxon>Pseudomonadota</taxon>
        <taxon>Betaproteobacteria</taxon>
        <taxon>Rhodocyclales</taxon>
        <taxon>Azonexaceae</taxon>
        <taxon>Azonexus</taxon>
    </lineage>
</organism>
<keyword evidence="2" id="KW-1185">Reference proteome</keyword>
<dbReference type="EMBL" id="CP151406">
    <property type="protein sequence ID" value="WZJ22795.1"/>
    <property type="molecule type" value="Genomic_DNA"/>
</dbReference>